<dbReference type="EMBL" id="CP034346">
    <property type="protein sequence ID" value="AZS13188.1"/>
    <property type="molecule type" value="Genomic_DNA"/>
</dbReference>
<evidence type="ECO:0000313" key="3">
    <source>
        <dbReference type="Proteomes" id="UP000270678"/>
    </source>
</evidence>
<name>A0A3Q9I9A5_9BACL</name>
<feature type="domain" description="DUF1858" evidence="1">
    <location>
        <begin position="5"/>
        <end position="60"/>
    </location>
</feature>
<evidence type="ECO:0000313" key="2">
    <source>
        <dbReference type="EMBL" id="AZS13188.1"/>
    </source>
</evidence>
<dbReference type="AlphaFoldDB" id="A0A3Q9I9A5"/>
<organism evidence="2 3">
    <name type="scientific">Paenibacillus lutimineralis</name>
    <dbReference type="NCBI Taxonomy" id="2707005"/>
    <lineage>
        <taxon>Bacteria</taxon>
        <taxon>Bacillati</taxon>
        <taxon>Bacillota</taxon>
        <taxon>Bacilli</taxon>
        <taxon>Bacillales</taxon>
        <taxon>Paenibacillaceae</taxon>
        <taxon>Paenibacillus</taxon>
    </lineage>
</organism>
<accession>A0A3Q9I9A5</accession>
<dbReference type="InterPro" id="IPR015077">
    <property type="entry name" value="DUF1858"/>
</dbReference>
<dbReference type="Proteomes" id="UP000270678">
    <property type="component" value="Chromosome"/>
</dbReference>
<dbReference type="SUPFAM" id="SSF140683">
    <property type="entry name" value="SP0561-like"/>
    <property type="match status" value="1"/>
</dbReference>
<sequence>MGKVIDLSKTVYELCSSDPEVIEVMAELGFEQITQPGMLQSAGRFMTIPKGARLKKLDMDVIKRAFLDRGYSIEE</sequence>
<dbReference type="InterPro" id="IPR038062">
    <property type="entry name" value="ScdA-like_N_sf"/>
</dbReference>
<dbReference type="Pfam" id="PF08984">
    <property type="entry name" value="DUF1858"/>
    <property type="match status" value="1"/>
</dbReference>
<gene>
    <name evidence="2" type="ORF">EI981_00920</name>
</gene>
<proteinExistence type="predicted"/>
<dbReference type="KEGG" id="plut:EI981_00920"/>
<dbReference type="RefSeq" id="WP_126994620.1">
    <property type="nucleotide sequence ID" value="NZ_CP034346.1"/>
</dbReference>
<keyword evidence="3" id="KW-1185">Reference proteome</keyword>
<dbReference type="OrthoDB" id="411397at2"/>
<dbReference type="Gene3D" id="1.10.3910.10">
    <property type="entry name" value="SP0561-like"/>
    <property type="match status" value="1"/>
</dbReference>
<reference evidence="3" key="1">
    <citation type="submission" date="2018-12" db="EMBL/GenBank/DDBJ databases">
        <title>Complete genome sequence of Paenibacillus sp. MBLB1234.</title>
        <authorList>
            <person name="Nam Y.-D."/>
            <person name="Kang J."/>
            <person name="Chung W.-H."/>
            <person name="Park Y.S."/>
        </authorList>
    </citation>
    <scope>NUCLEOTIDE SEQUENCE [LARGE SCALE GENOMIC DNA]</scope>
    <source>
        <strain evidence="3">MBLB1234</strain>
    </source>
</reference>
<evidence type="ECO:0000259" key="1">
    <source>
        <dbReference type="Pfam" id="PF08984"/>
    </source>
</evidence>
<protein>
    <submittedName>
        <fullName evidence="2">DUF1858 domain-containing protein</fullName>
    </submittedName>
</protein>